<reference evidence="2" key="1">
    <citation type="submission" date="2021-02" db="EMBL/GenBank/DDBJ databases">
        <title>Genome sequence Cadophora malorum strain M34.</title>
        <authorList>
            <person name="Stefanovic E."/>
            <person name="Vu D."/>
            <person name="Scully C."/>
            <person name="Dijksterhuis J."/>
            <person name="Roader J."/>
            <person name="Houbraken J."/>
        </authorList>
    </citation>
    <scope>NUCLEOTIDE SEQUENCE</scope>
    <source>
        <strain evidence="2">M34</strain>
    </source>
</reference>
<comment type="caution">
    <text evidence="2">The sequence shown here is derived from an EMBL/GenBank/DDBJ whole genome shotgun (WGS) entry which is preliminary data.</text>
</comment>
<keyword evidence="3" id="KW-1185">Reference proteome</keyword>
<feature type="region of interest" description="Disordered" evidence="1">
    <location>
        <begin position="131"/>
        <end position="192"/>
    </location>
</feature>
<feature type="compositionally biased region" description="Polar residues" evidence="1">
    <location>
        <begin position="131"/>
        <end position="149"/>
    </location>
</feature>
<dbReference type="AlphaFoldDB" id="A0A8H7T6E3"/>
<gene>
    <name evidence="2" type="ORF">IFR04_012575</name>
</gene>
<dbReference type="Proteomes" id="UP000664132">
    <property type="component" value="Unassembled WGS sequence"/>
</dbReference>
<organism evidence="2 3">
    <name type="scientific">Cadophora malorum</name>
    <dbReference type="NCBI Taxonomy" id="108018"/>
    <lineage>
        <taxon>Eukaryota</taxon>
        <taxon>Fungi</taxon>
        <taxon>Dikarya</taxon>
        <taxon>Ascomycota</taxon>
        <taxon>Pezizomycotina</taxon>
        <taxon>Leotiomycetes</taxon>
        <taxon>Helotiales</taxon>
        <taxon>Ploettnerulaceae</taxon>
        <taxon>Cadophora</taxon>
    </lineage>
</organism>
<proteinExistence type="predicted"/>
<name>A0A8H7T6E3_9HELO</name>
<dbReference type="OrthoDB" id="3544350at2759"/>
<evidence type="ECO:0000256" key="1">
    <source>
        <dbReference type="SAM" id="MobiDB-lite"/>
    </source>
</evidence>
<feature type="compositionally biased region" description="Polar residues" evidence="1">
    <location>
        <begin position="167"/>
        <end position="180"/>
    </location>
</feature>
<dbReference type="EMBL" id="JAFJYH010000272">
    <property type="protein sequence ID" value="KAG4414279.1"/>
    <property type="molecule type" value="Genomic_DNA"/>
</dbReference>
<accession>A0A8H7T6E3</accession>
<protein>
    <submittedName>
        <fullName evidence="2">Uncharacterized protein</fullName>
    </submittedName>
</protein>
<sequence length="217" mass="23972">MSNVTEGADFANFLQLYRQYVDSRSQGTSQPPPGPQLPQSQVRRPVSQHLSPTHPRPQPTRQPPFRNLADLSTLVRALDEVKKRQEEIYVIVSALQTTVQQTNKTLDESVATMTGTITRFEQIGRGVLQMAVQSSDSQPPNEASSQLHASNPPQPSQYVSQPPPSSNLQRTYTGNNATQPPHTPHLYAPPASQAQETFAEPFMEYTGGFDFLANDTS</sequence>
<feature type="region of interest" description="Disordered" evidence="1">
    <location>
        <begin position="21"/>
        <end position="66"/>
    </location>
</feature>
<evidence type="ECO:0000313" key="2">
    <source>
        <dbReference type="EMBL" id="KAG4414279.1"/>
    </source>
</evidence>
<evidence type="ECO:0000313" key="3">
    <source>
        <dbReference type="Proteomes" id="UP000664132"/>
    </source>
</evidence>